<evidence type="ECO:0000256" key="2">
    <source>
        <dbReference type="SAM" id="Phobius"/>
    </source>
</evidence>
<feature type="transmembrane region" description="Helical" evidence="2">
    <location>
        <begin position="173"/>
        <end position="194"/>
    </location>
</feature>
<sequence>MHSQLTDSVKIKQGMLTALLIALTVYLFGFGLSKNMPAIGLLIPLIGIVSVLLSHPAHLLILLMFIQIGGFLVPGLPGALSLARLLLFMMIGWSALDVAIRQQKSIFSYQRDMDIWMWVFLLNIFLIMMVRGVGFRMMGGSTYGGGAYIGFIAAILFYFAVVRIRLTDKHVKMLLFAMLFASIIPMVAEVFVYFRPAQSWWITRFIHVGANYSLGQKFIKGGIERWGSFSKLAYALIPFAYVFCRKQKTRTVLILLAIVLVGLTGFRSRILRIGVLVFFTSMYYSKSRMKTFVMWGMIGFAGLAVLMVTAPLLPASIQRSISFIPFLPVDADIALKATGTSTWRFDMWRDYCIPNVPKYLLVGRGFAHDIAGFAWLDESWYGTGEFYYFMGRYHSGPFSLLLDYGLLGTISFSLFFVLVVRDGWQTVRRYAMNQDNLAARYYVFLTILMTYNLLSFYLIFGDVDSQILEFLLIAAQMRILKKNFLESSVEPGDSEISIPGNGESEVELSQVIK</sequence>
<feature type="transmembrane region" description="Helical" evidence="2">
    <location>
        <begin position="143"/>
        <end position="161"/>
    </location>
</feature>
<feature type="transmembrane region" description="Helical" evidence="2">
    <location>
        <begin position="15"/>
        <end position="32"/>
    </location>
</feature>
<reference evidence="3 4" key="1">
    <citation type="submission" date="2019-04" db="EMBL/GenBank/DDBJ databases">
        <authorList>
            <person name="Van Vliet M D."/>
        </authorList>
    </citation>
    <scope>NUCLEOTIDE SEQUENCE [LARGE SCALE GENOMIC DNA]</scope>
    <source>
        <strain evidence="3 4">F21</strain>
    </source>
</reference>
<evidence type="ECO:0000313" key="3">
    <source>
        <dbReference type="EMBL" id="VGO18258.1"/>
    </source>
</evidence>
<proteinExistence type="predicted"/>
<accession>A0A6C2UDI8</accession>
<dbReference type="EMBL" id="CAAHFH010000001">
    <property type="protein sequence ID" value="VGO18258.1"/>
    <property type="molecule type" value="Genomic_DNA"/>
</dbReference>
<evidence type="ECO:0000313" key="4">
    <source>
        <dbReference type="Proteomes" id="UP000346198"/>
    </source>
</evidence>
<feature type="transmembrane region" description="Helical" evidence="2">
    <location>
        <begin position="400"/>
        <end position="421"/>
    </location>
</feature>
<dbReference type="RefSeq" id="WP_136059761.1">
    <property type="nucleotide sequence ID" value="NZ_CAAHFH010000001.1"/>
</dbReference>
<feature type="transmembrane region" description="Helical" evidence="2">
    <location>
        <begin position="441"/>
        <end position="460"/>
    </location>
</feature>
<dbReference type="Proteomes" id="UP000346198">
    <property type="component" value="Unassembled WGS sequence"/>
</dbReference>
<name>A0A6C2UDI8_9BACT</name>
<organism evidence="3 4">
    <name type="scientific">Pontiella sulfatireligans</name>
    <dbReference type="NCBI Taxonomy" id="2750658"/>
    <lineage>
        <taxon>Bacteria</taxon>
        <taxon>Pseudomonadati</taxon>
        <taxon>Kiritimatiellota</taxon>
        <taxon>Kiritimatiellia</taxon>
        <taxon>Kiritimatiellales</taxon>
        <taxon>Pontiellaceae</taxon>
        <taxon>Pontiella</taxon>
    </lineage>
</organism>
<feature type="transmembrane region" description="Helical" evidence="2">
    <location>
        <begin position="116"/>
        <end position="137"/>
    </location>
</feature>
<evidence type="ECO:0008006" key="5">
    <source>
        <dbReference type="Google" id="ProtNLM"/>
    </source>
</evidence>
<feature type="transmembrane region" description="Helical" evidence="2">
    <location>
        <begin position="251"/>
        <end position="280"/>
    </location>
</feature>
<protein>
    <recommendedName>
        <fullName evidence="5">O-antigen ligase domain-containing protein</fullName>
    </recommendedName>
</protein>
<gene>
    <name evidence="3" type="ORF">SCARR_00310</name>
</gene>
<feature type="transmembrane region" description="Helical" evidence="2">
    <location>
        <begin position="39"/>
        <end position="66"/>
    </location>
</feature>
<evidence type="ECO:0000256" key="1">
    <source>
        <dbReference type="SAM" id="MobiDB-lite"/>
    </source>
</evidence>
<keyword evidence="4" id="KW-1185">Reference proteome</keyword>
<keyword evidence="2" id="KW-1133">Transmembrane helix</keyword>
<dbReference type="AlphaFoldDB" id="A0A6C2UDI8"/>
<keyword evidence="2" id="KW-0472">Membrane</keyword>
<keyword evidence="2" id="KW-0812">Transmembrane</keyword>
<feature type="transmembrane region" description="Helical" evidence="2">
    <location>
        <begin position="292"/>
        <end position="313"/>
    </location>
</feature>
<feature type="region of interest" description="Disordered" evidence="1">
    <location>
        <begin position="491"/>
        <end position="513"/>
    </location>
</feature>